<dbReference type="Proteomes" id="UP001169006">
    <property type="component" value="Unassembled WGS sequence"/>
</dbReference>
<organism evidence="3 4">
    <name type="scientific">Rhizobium oryzicola</name>
    <dbReference type="NCBI Taxonomy" id="1232668"/>
    <lineage>
        <taxon>Bacteria</taxon>
        <taxon>Pseudomonadati</taxon>
        <taxon>Pseudomonadota</taxon>
        <taxon>Alphaproteobacteria</taxon>
        <taxon>Hyphomicrobiales</taxon>
        <taxon>Rhizobiaceae</taxon>
        <taxon>Rhizobium/Agrobacterium group</taxon>
        <taxon>Rhizobium</taxon>
    </lineage>
</organism>
<comment type="caution">
    <text evidence="3">The sequence shown here is derived from an EMBL/GenBank/DDBJ whole genome shotgun (WGS) entry which is preliminary data.</text>
</comment>
<evidence type="ECO:0000313" key="4">
    <source>
        <dbReference type="Proteomes" id="UP001169006"/>
    </source>
</evidence>
<sequence>MDRRFWDLLEDGGRVTLLHEGCSFTEGPVWFGDLDCLLWSDIPNNRIMRWTPDGQVSVFRANSRNANGNTRDRHGRLVTCEHGGRRVTRTEPDGTITVIADTYRGSRLNSPNDVVVRSDGTIWFTDPQYGLWMSFPGLESEQTHENVYCVDPATGAISAVASDFQKPNGLAFSPDETWLYVADSAVSHDPAGNSHIRRFRVEADGTLSGGEVFVTTEGIPDGLRTDTAGNIWTSAGAGVNCYTPEGELLGRIEFPMDVTNLTFGGPERDRIFVTGGANLFSFSVKARGAQWP</sequence>
<name>A0ABT8T581_9HYPH</name>
<feature type="domain" description="SMP-30/Gluconolactonase/LRE-like region" evidence="2">
    <location>
        <begin position="24"/>
        <end position="274"/>
    </location>
</feature>
<keyword evidence="4" id="KW-1185">Reference proteome</keyword>
<dbReference type="PANTHER" id="PTHR47572:SF4">
    <property type="entry name" value="LACTONASE DRP35"/>
    <property type="match status" value="1"/>
</dbReference>
<dbReference type="InterPro" id="IPR051262">
    <property type="entry name" value="SMP-30/CGR1_Lactonase"/>
</dbReference>
<proteinExistence type="predicted"/>
<dbReference type="PANTHER" id="PTHR47572">
    <property type="entry name" value="LIPOPROTEIN-RELATED"/>
    <property type="match status" value="1"/>
</dbReference>
<dbReference type="SUPFAM" id="SSF63829">
    <property type="entry name" value="Calcium-dependent phosphotriesterase"/>
    <property type="match status" value="1"/>
</dbReference>
<keyword evidence="1" id="KW-0378">Hydrolase</keyword>
<accession>A0ABT8T581</accession>
<evidence type="ECO:0000256" key="1">
    <source>
        <dbReference type="ARBA" id="ARBA00022801"/>
    </source>
</evidence>
<dbReference type="RefSeq" id="WP_288972407.1">
    <property type="nucleotide sequence ID" value="NZ_JAUKWQ010000023.1"/>
</dbReference>
<dbReference type="InterPro" id="IPR011042">
    <property type="entry name" value="6-blade_b-propeller_TolB-like"/>
</dbReference>
<dbReference type="InterPro" id="IPR013658">
    <property type="entry name" value="SGL"/>
</dbReference>
<gene>
    <name evidence="3" type="ORF">Q2T52_26670</name>
</gene>
<dbReference type="Gene3D" id="2.120.10.30">
    <property type="entry name" value="TolB, C-terminal domain"/>
    <property type="match status" value="1"/>
</dbReference>
<evidence type="ECO:0000313" key="3">
    <source>
        <dbReference type="EMBL" id="MDO1585685.1"/>
    </source>
</evidence>
<dbReference type="InterPro" id="IPR005511">
    <property type="entry name" value="SMP-30"/>
</dbReference>
<dbReference type="EMBL" id="JAUKWQ010000023">
    <property type="protein sequence ID" value="MDO1585685.1"/>
    <property type="molecule type" value="Genomic_DNA"/>
</dbReference>
<protein>
    <submittedName>
        <fullName evidence="3">SMP-30/gluconolactonase/LRE family protein</fullName>
    </submittedName>
</protein>
<dbReference type="Pfam" id="PF08450">
    <property type="entry name" value="SGL"/>
    <property type="match status" value="1"/>
</dbReference>
<evidence type="ECO:0000259" key="2">
    <source>
        <dbReference type="Pfam" id="PF08450"/>
    </source>
</evidence>
<reference evidence="3" key="2">
    <citation type="submission" date="2023-07" db="EMBL/GenBank/DDBJ databases">
        <authorList>
            <person name="Sun H."/>
        </authorList>
    </citation>
    <scope>NUCLEOTIDE SEQUENCE</scope>
    <source>
        <strain evidence="3">05753</strain>
    </source>
</reference>
<dbReference type="PRINTS" id="PR01790">
    <property type="entry name" value="SMP30FAMILY"/>
</dbReference>
<reference evidence="3" key="1">
    <citation type="journal article" date="2015" name="Int. J. Syst. Evol. Microbiol.">
        <title>Rhizobium oryzicola sp. nov., potential plant-growth-promoting endophytic bacteria isolated from rice roots.</title>
        <authorList>
            <person name="Zhang X.X."/>
            <person name="Gao J.S."/>
            <person name="Cao Y.H."/>
            <person name="Sheirdil R.A."/>
            <person name="Wang X.C."/>
            <person name="Zhang L."/>
        </authorList>
    </citation>
    <scope>NUCLEOTIDE SEQUENCE</scope>
    <source>
        <strain evidence="3">05753</strain>
    </source>
</reference>